<dbReference type="Pfam" id="PF07859">
    <property type="entry name" value="Abhydrolase_3"/>
    <property type="match status" value="1"/>
</dbReference>
<evidence type="ECO:0000256" key="3">
    <source>
        <dbReference type="PROSITE-ProRule" id="PRU10038"/>
    </source>
</evidence>
<organism evidence="5 6">
    <name type="scientific">Caenibius tardaugens NBRC 16725</name>
    <dbReference type="NCBI Taxonomy" id="1219035"/>
    <lineage>
        <taxon>Bacteria</taxon>
        <taxon>Pseudomonadati</taxon>
        <taxon>Pseudomonadota</taxon>
        <taxon>Alphaproteobacteria</taxon>
        <taxon>Sphingomonadales</taxon>
        <taxon>Erythrobacteraceae</taxon>
        <taxon>Caenibius</taxon>
    </lineage>
</organism>
<dbReference type="Proteomes" id="UP000016568">
    <property type="component" value="Unassembled WGS sequence"/>
</dbReference>
<dbReference type="GO" id="GO:0016787">
    <property type="term" value="F:hydrolase activity"/>
    <property type="evidence" value="ECO:0007669"/>
    <property type="project" value="UniProtKB-KW"/>
</dbReference>
<gene>
    <name evidence="5" type="ORF">NT2_06_02530</name>
</gene>
<sequence length="283" mass="29607">MAAQADRADWQLPPLREGYAADADLLERRIRAGGALSAPEYEQAIGGVRCLVVSPPGAIRTMLYFHGGGYRMGSPVAWLPYVTRLAEAAGANVILPYYRLAPENPFPAALHDAVAVYRALAERGDVVLAGDSAGGGLALALGIVASQAGRAAAGVVLVSPMLDFAASADTYESRAGRDLLFSRQAVADCGALYLQGHPVDDPLVSGIHADPESVPPALVLVGGEEVLLGEALHFVERLGRADRAVTLHVAPGMGHVWPMMAPDTVEADNALGVIAAFVKSVWR</sequence>
<feature type="active site" evidence="3">
    <location>
        <position position="132"/>
    </location>
</feature>
<proteinExistence type="inferred from homology"/>
<dbReference type="PROSITE" id="PS01174">
    <property type="entry name" value="LIPASE_GDXG_SER"/>
    <property type="match status" value="1"/>
</dbReference>
<evidence type="ECO:0000259" key="4">
    <source>
        <dbReference type="Pfam" id="PF07859"/>
    </source>
</evidence>
<protein>
    <submittedName>
        <fullName evidence="5">Putative hydrolase</fullName>
    </submittedName>
</protein>
<name>U3A508_9SPHN</name>
<evidence type="ECO:0000313" key="5">
    <source>
        <dbReference type="EMBL" id="GAD49813.1"/>
    </source>
</evidence>
<dbReference type="RefSeq" id="WP_021690718.1">
    <property type="nucleotide sequence ID" value="NZ_BASZ01000006.1"/>
</dbReference>
<dbReference type="InterPro" id="IPR013094">
    <property type="entry name" value="AB_hydrolase_3"/>
</dbReference>
<feature type="domain" description="Alpha/beta hydrolase fold-3" evidence="4">
    <location>
        <begin position="62"/>
        <end position="258"/>
    </location>
</feature>
<dbReference type="InterPro" id="IPR050300">
    <property type="entry name" value="GDXG_lipolytic_enzyme"/>
</dbReference>
<dbReference type="eggNOG" id="COG0657">
    <property type="taxonomic scope" value="Bacteria"/>
</dbReference>
<comment type="caution">
    <text evidence="5">The sequence shown here is derived from an EMBL/GenBank/DDBJ whole genome shotgun (WGS) entry which is preliminary data.</text>
</comment>
<evidence type="ECO:0000256" key="1">
    <source>
        <dbReference type="ARBA" id="ARBA00010515"/>
    </source>
</evidence>
<accession>U3A508</accession>
<dbReference type="PANTHER" id="PTHR48081">
    <property type="entry name" value="AB HYDROLASE SUPERFAMILY PROTEIN C4A8.06C"/>
    <property type="match status" value="1"/>
</dbReference>
<dbReference type="InterPro" id="IPR033140">
    <property type="entry name" value="Lipase_GDXG_put_SER_AS"/>
</dbReference>
<comment type="similarity">
    <text evidence="1">Belongs to the 'GDXG' lipolytic enzyme family.</text>
</comment>
<reference evidence="5" key="1">
    <citation type="submission" date="2013-09" db="EMBL/GenBank/DDBJ databases">
        <title>Whole genome shotgun sequence of Novosphingobium tardaugens NBRC 16725.</title>
        <authorList>
            <person name="Isaki S."/>
            <person name="Hosoyama A."/>
            <person name="Tsuchikane K."/>
            <person name="Katsumata H."/>
            <person name="Ando Y."/>
            <person name="Yamazaki S."/>
            <person name="Fujita N."/>
        </authorList>
    </citation>
    <scope>NUCLEOTIDE SEQUENCE [LARGE SCALE GENOMIC DNA]</scope>
    <source>
        <strain evidence="5">NBRC 16725</strain>
    </source>
</reference>
<dbReference type="SUPFAM" id="SSF53474">
    <property type="entry name" value="alpha/beta-Hydrolases"/>
    <property type="match status" value="1"/>
</dbReference>
<dbReference type="Gene3D" id="3.40.50.1820">
    <property type="entry name" value="alpha/beta hydrolase"/>
    <property type="match status" value="1"/>
</dbReference>
<evidence type="ECO:0000256" key="2">
    <source>
        <dbReference type="ARBA" id="ARBA00022801"/>
    </source>
</evidence>
<evidence type="ECO:0000313" key="6">
    <source>
        <dbReference type="Proteomes" id="UP000016568"/>
    </source>
</evidence>
<keyword evidence="2 5" id="KW-0378">Hydrolase</keyword>
<dbReference type="EMBL" id="BASZ01000006">
    <property type="protein sequence ID" value="GAD49813.1"/>
    <property type="molecule type" value="Genomic_DNA"/>
</dbReference>
<dbReference type="PANTHER" id="PTHR48081:SF8">
    <property type="entry name" value="ALPHA_BETA HYDROLASE FOLD-3 DOMAIN-CONTAINING PROTEIN-RELATED"/>
    <property type="match status" value="1"/>
</dbReference>
<dbReference type="AlphaFoldDB" id="U3A508"/>
<keyword evidence="6" id="KW-1185">Reference proteome</keyword>
<dbReference type="InterPro" id="IPR029058">
    <property type="entry name" value="AB_hydrolase_fold"/>
</dbReference>